<evidence type="ECO:0000313" key="1">
    <source>
        <dbReference type="EMBL" id="ABC82773.1"/>
    </source>
</evidence>
<dbReference type="EMBL" id="CP000251">
    <property type="protein sequence ID" value="ABC82773.1"/>
    <property type="molecule type" value="Genomic_DNA"/>
</dbReference>
<dbReference type="Proteomes" id="UP000001935">
    <property type="component" value="Chromosome"/>
</dbReference>
<name>Q2IDW3_ANADE</name>
<organism evidence="1 2">
    <name type="scientific">Anaeromyxobacter dehalogenans (strain 2CP-C)</name>
    <dbReference type="NCBI Taxonomy" id="290397"/>
    <lineage>
        <taxon>Bacteria</taxon>
        <taxon>Pseudomonadati</taxon>
        <taxon>Myxococcota</taxon>
        <taxon>Myxococcia</taxon>
        <taxon>Myxococcales</taxon>
        <taxon>Cystobacterineae</taxon>
        <taxon>Anaeromyxobacteraceae</taxon>
        <taxon>Anaeromyxobacter</taxon>
    </lineage>
</organism>
<evidence type="ECO:0000313" key="2">
    <source>
        <dbReference type="Proteomes" id="UP000001935"/>
    </source>
</evidence>
<protein>
    <submittedName>
        <fullName evidence="1">Uncharacterized protein</fullName>
    </submittedName>
</protein>
<gene>
    <name evidence="1" type="ordered locus">Adeh_3003</name>
</gene>
<dbReference type="HOGENOM" id="CLU_1318715_0_0_7"/>
<proteinExistence type="predicted"/>
<reference evidence="1" key="1">
    <citation type="submission" date="2006-01" db="EMBL/GenBank/DDBJ databases">
        <title>Complete sequence of Anaeromyxobacter dehalogenans 2CP-C.</title>
        <authorList>
            <consortium name="US DOE Joint Genome Institute"/>
            <person name="Copeland A."/>
            <person name="Lucas S."/>
            <person name="Lapidus A."/>
            <person name="Barry K."/>
            <person name="Detter J.C."/>
            <person name="Glavina T."/>
            <person name="Hammon N."/>
            <person name="Israni S."/>
            <person name="Pitluck S."/>
            <person name="Brettin T."/>
            <person name="Bruce D."/>
            <person name="Han C."/>
            <person name="Tapia R."/>
            <person name="Gilna P."/>
            <person name="Kiss H."/>
            <person name="Schmutz J."/>
            <person name="Larimer F."/>
            <person name="Land M."/>
            <person name="Kyrpides N."/>
            <person name="Anderson I."/>
            <person name="Sanford R.A."/>
            <person name="Ritalahti K.M."/>
            <person name="Thomas H.S."/>
            <person name="Kirby J.R."/>
            <person name="Zhulin I.B."/>
            <person name="Loeffler F.E."/>
            <person name="Richardson P."/>
        </authorList>
    </citation>
    <scope>NUCLEOTIDE SEQUENCE</scope>
    <source>
        <strain evidence="1">2CP-C</strain>
    </source>
</reference>
<sequence length="230" mass="25535">MRARRPSGPARRLRAAARRRRAVRRRVLRCEGRSTPPGRMRSVRPVAGAAVGRAGRLRGAGAAVAAAAALLSLAACDPWHCSFESHGACVEFESPPADLEAARARMDRLLELELPFWDLHSLSGWRIQYRDTTEYVCYLATRNEGCTDYIQHTLSLHVPEDSGGCFEAAELLHELGHYKLGDPTHSNPRWKDVEAAFAGIVWDRPDAPAECRARYKAIYEGMWVVGTDAL</sequence>
<dbReference type="STRING" id="290397.Adeh_3003"/>
<dbReference type="KEGG" id="ade:Adeh_3003"/>
<accession>Q2IDW3</accession>
<dbReference type="AlphaFoldDB" id="Q2IDW3"/>